<dbReference type="EMBL" id="OY731401">
    <property type="protein sequence ID" value="CAJ1952924.1"/>
    <property type="molecule type" value="Genomic_DNA"/>
</dbReference>
<evidence type="ECO:0000313" key="3">
    <source>
        <dbReference type="Proteomes" id="UP001189624"/>
    </source>
</evidence>
<organism evidence="2 3">
    <name type="scientific">Sphenostylis stenocarpa</name>
    <dbReference type="NCBI Taxonomy" id="92480"/>
    <lineage>
        <taxon>Eukaryota</taxon>
        <taxon>Viridiplantae</taxon>
        <taxon>Streptophyta</taxon>
        <taxon>Embryophyta</taxon>
        <taxon>Tracheophyta</taxon>
        <taxon>Spermatophyta</taxon>
        <taxon>Magnoliopsida</taxon>
        <taxon>eudicotyledons</taxon>
        <taxon>Gunneridae</taxon>
        <taxon>Pentapetalae</taxon>
        <taxon>rosids</taxon>
        <taxon>fabids</taxon>
        <taxon>Fabales</taxon>
        <taxon>Fabaceae</taxon>
        <taxon>Papilionoideae</taxon>
        <taxon>50 kb inversion clade</taxon>
        <taxon>NPAAA clade</taxon>
        <taxon>indigoferoid/millettioid clade</taxon>
        <taxon>Phaseoleae</taxon>
        <taxon>Sphenostylis</taxon>
    </lineage>
</organism>
<proteinExistence type="predicted"/>
<evidence type="ECO:0000313" key="2">
    <source>
        <dbReference type="EMBL" id="CAJ1952924.1"/>
    </source>
</evidence>
<accession>A0AA86VPF7</accession>
<keyword evidence="1" id="KW-1133">Transmembrane helix</keyword>
<protein>
    <submittedName>
        <fullName evidence="2">Uncharacterized protein</fullName>
    </submittedName>
</protein>
<name>A0AA86VPF7_9FABA</name>
<keyword evidence="1" id="KW-0812">Transmembrane</keyword>
<keyword evidence="1" id="KW-0472">Membrane</keyword>
<gene>
    <name evidence="2" type="ORF">AYBTSS11_LOCUS15555</name>
</gene>
<reference evidence="2" key="1">
    <citation type="submission" date="2023-10" db="EMBL/GenBank/DDBJ databases">
        <authorList>
            <person name="Domelevo Entfellner J.-B."/>
        </authorList>
    </citation>
    <scope>NUCLEOTIDE SEQUENCE</scope>
</reference>
<feature type="transmembrane region" description="Helical" evidence="1">
    <location>
        <begin position="65"/>
        <end position="86"/>
    </location>
</feature>
<dbReference type="Proteomes" id="UP001189624">
    <property type="component" value="Chromosome 4"/>
</dbReference>
<sequence>MKTEPPIAVRFHAGAAARSAAAPPHRTCQSRLEKYGNKRHSTYQLCMVPVPLSTLKSWEFKRPTSILVCIRVFIFICSSCLMRLVACTRTLKINQQKRMNTTCVYMKSRVRTKEATGENFTSN</sequence>
<evidence type="ECO:0000256" key="1">
    <source>
        <dbReference type="SAM" id="Phobius"/>
    </source>
</evidence>
<dbReference type="Gramene" id="rna-AYBTSS11_LOCUS15555">
    <property type="protein sequence ID" value="CAJ1952924.1"/>
    <property type="gene ID" value="gene-AYBTSS11_LOCUS15555"/>
</dbReference>
<keyword evidence="3" id="KW-1185">Reference proteome</keyword>
<dbReference type="AlphaFoldDB" id="A0AA86VPF7"/>